<comment type="pathway">
    <text evidence="1 14">Cofactor biosynthesis; FAD biosynthesis; FAD from FMN: step 1/1.</text>
</comment>
<keyword evidence="6 14" id="KW-0548">Nucleotidyltransferase</keyword>
<evidence type="ECO:0000256" key="13">
    <source>
        <dbReference type="ARBA" id="ARBA00049494"/>
    </source>
</evidence>
<dbReference type="InterPro" id="IPR015865">
    <property type="entry name" value="Riboflavin_kinase_bac/euk"/>
</dbReference>
<feature type="domain" description="Riboflavin kinase" evidence="15">
    <location>
        <begin position="180"/>
        <end position="302"/>
    </location>
</feature>
<keyword evidence="4 14" id="KW-0288">FMN</keyword>
<dbReference type="RefSeq" id="WP_406786517.1">
    <property type="nucleotide sequence ID" value="NZ_JBJIAA010000004.1"/>
</dbReference>
<dbReference type="GO" id="GO:0003919">
    <property type="term" value="F:FMN adenylyltransferase activity"/>
    <property type="evidence" value="ECO:0007669"/>
    <property type="project" value="UniProtKB-EC"/>
</dbReference>
<keyword evidence="17" id="KW-1185">Reference proteome</keyword>
<dbReference type="NCBIfam" id="NF004162">
    <property type="entry name" value="PRK05627.1-5"/>
    <property type="match status" value="1"/>
</dbReference>
<sequence>MIVLNDSFKVKFKYKTYVTIGSFDGLHKGHLSLIDKTIQLSKSNNVKSMVNTFKEHPLNTINKDIAPKLIMDNETKIQLLEDYGLDVLNLCDFSDIMKMSPEDYVVNMIKAYNIKGIITGFNHKFGYKNQGDVELLKKLSEKYGIELYIVEPVKVNGEIVSSTSIRKYVANGEIARANSMLLRPYSLKGTVVHGREVGRTLGFPTANLKYDSNFVVPAVGVYYTVVEYNGKMYKAITDVGYAPTVRNSDFSVESYMLNFNEDIYGKSIKVNFIEKIRNEVKFDSLVGLRHQLESDKKFAESKDLENNFSKK</sequence>
<dbReference type="SUPFAM" id="SSF52374">
    <property type="entry name" value="Nucleotidylyl transferase"/>
    <property type="match status" value="1"/>
</dbReference>
<dbReference type="CDD" id="cd02064">
    <property type="entry name" value="FAD_synthetase_N"/>
    <property type="match status" value="1"/>
</dbReference>
<evidence type="ECO:0000313" key="16">
    <source>
        <dbReference type="EMBL" id="MFL0249847.1"/>
    </source>
</evidence>
<evidence type="ECO:0000256" key="12">
    <source>
        <dbReference type="ARBA" id="ARBA00047880"/>
    </source>
</evidence>
<evidence type="ECO:0000256" key="8">
    <source>
        <dbReference type="ARBA" id="ARBA00022777"/>
    </source>
</evidence>
<comment type="catalytic activity">
    <reaction evidence="13 14">
        <text>FMN + ATP + H(+) = FAD + diphosphate</text>
        <dbReference type="Rhea" id="RHEA:17237"/>
        <dbReference type="ChEBI" id="CHEBI:15378"/>
        <dbReference type="ChEBI" id="CHEBI:30616"/>
        <dbReference type="ChEBI" id="CHEBI:33019"/>
        <dbReference type="ChEBI" id="CHEBI:57692"/>
        <dbReference type="ChEBI" id="CHEBI:58210"/>
        <dbReference type="EC" id="2.7.7.2"/>
    </reaction>
</comment>
<keyword evidence="7 14" id="KW-0547">Nucleotide-binding</keyword>
<dbReference type="InterPro" id="IPR014729">
    <property type="entry name" value="Rossmann-like_a/b/a_fold"/>
</dbReference>
<comment type="pathway">
    <text evidence="2 14">Cofactor biosynthesis; FMN biosynthesis; FMN from riboflavin (ATP route): step 1/1.</text>
</comment>
<comment type="similarity">
    <text evidence="14">Belongs to the ribF family.</text>
</comment>
<comment type="catalytic activity">
    <reaction evidence="12 14">
        <text>riboflavin + ATP = FMN + ADP + H(+)</text>
        <dbReference type="Rhea" id="RHEA:14357"/>
        <dbReference type="ChEBI" id="CHEBI:15378"/>
        <dbReference type="ChEBI" id="CHEBI:30616"/>
        <dbReference type="ChEBI" id="CHEBI:57986"/>
        <dbReference type="ChEBI" id="CHEBI:58210"/>
        <dbReference type="ChEBI" id="CHEBI:456216"/>
        <dbReference type="EC" id="2.7.1.26"/>
    </reaction>
</comment>
<evidence type="ECO:0000256" key="5">
    <source>
        <dbReference type="ARBA" id="ARBA00022679"/>
    </source>
</evidence>
<organism evidence="16 17">
    <name type="scientific">Clostridium neuense</name>
    <dbReference type="NCBI Taxonomy" id="1728934"/>
    <lineage>
        <taxon>Bacteria</taxon>
        <taxon>Bacillati</taxon>
        <taxon>Bacillota</taxon>
        <taxon>Clostridia</taxon>
        <taxon>Eubacteriales</taxon>
        <taxon>Clostridiaceae</taxon>
        <taxon>Clostridium</taxon>
    </lineage>
</organism>
<name>A0ABW8TDQ5_9CLOT</name>
<dbReference type="InterPro" id="IPR023465">
    <property type="entry name" value="Riboflavin_kinase_dom_sf"/>
</dbReference>
<evidence type="ECO:0000256" key="11">
    <source>
        <dbReference type="ARBA" id="ARBA00023268"/>
    </source>
</evidence>
<evidence type="ECO:0000256" key="9">
    <source>
        <dbReference type="ARBA" id="ARBA00022827"/>
    </source>
</evidence>
<dbReference type="Pfam" id="PF01687">
    <property type="entry name" value="Flavokinase"/>
    <property type="match status" value="1"/>
</dbReference>
<dbReference type="SMART" id="SM00904">
    <property type="entry name" value="Flavokinase"/>
    <property type="match status" value="1"/>
</dbReference>
<evidence type="ECO:0000313" key="17">
    <source>
        <dbReference type="Proteomes" id="UP001623592"/>
    </source>
</evidence>
<keyword evidence="5 14" id="KW-0808">Transferase</keyword>
<dbReference type="PIRSF" id="PIRSF004491">
    <property type="entry name" value="FAD_Synth"/>
    <property type="match status" value="1"/>
</dbReference>
<evidence type="ECO:0000259" key="15">
    <source>
        <dbReference type="SMART" id="SM00904"/>
    </source>
</evidence>
<dbReference type="NCBIfam" id="TIGR00083">
    <property type="entry name" value="ribF"/>
    <property type="match status" value="1"/>
</dbReference>
<dbReference type="EC" id="2.7.7.2" evidence="14"/>
<dbReference type="Pfam" id="PF06574">
    <property type="entry name" value="FAD_syn"/>
    <property type="match status" value="1"/>
</dbReference>
<dbReference type="PANTHER" id="PTHR22749">
    <property type="entry name" value="RIBOFLAVIN KINASE/FMN ADENYLYLTRANSFERASE"/>
    <property type="match status" value="1"/>
</dbReference>
<evidence type="ECO:0000256" key="3">
    <source>
        <dbReference type="ARBA" id="ARBA00022630"/>
    </source>
</evidence>
<keyword evidence="8 14" id="KW-0418">Kinase</keyword>
<evidence type="ECO:0000256" key="2">
    <source>
        <dbReference type="ARBA" id="ARBA00005201"/>
    </source>
</evidence>
<evidence type="ECO:0000256" key="1">
    <source>
        <dbReference type="ARBA" id="ARBA00004726"/>
    </source>
</evidence>
<evidence type="ECO:0000256" key="4">
    <source>
        <dbReference type="ARBA" id="ARBA00022643"/>
    </source>
</evidence>
<keyword evidence="9 14" id="KW-0274">FAD</keyword>
<protein>
    <recommendedName>
        <fullName evidence="14">Riboflavin biosynthesis protein</fullName>
    </recommendedName>
    <domain>
        <recommendedName>
            <fullName evidence="14">Riboflavin kinase</fullName>
            <ecNumber evidence="14">2.7.1.26</ecNumber>
        </recommendedName>
        <alternativeName>
            <fullName evidence="14">Flavokinase</fullName>
        </alternativeName>
    </domain>
    <domain>
        <recommendedName>
            <fullName evidence="14">FMN adenylyltransferase</fullName>
            <ecNumber evidence="14">2.7.7.2</ecNumber>
        </recommendedName>
        <alternativeName>
            <fullName evidence="14">FAD pyrophosphorylase</fullName>
        </alternativeName>
        <alternativeName>
            <fullName evidence="14">FAD synthase</fullName>
        </alternativeName>
    </domain>
</protein>
<dbReference type="InterPro" id="IPR023468">
    <property type="entry name" value="Riboflavin_kinase"/>
</dbReference>
<dbReference type="InterPro" id="IPR002606">
    <property type="entry name" value="Riboflavin_kinase_bac"/>
</dbReference>
<gene>
    <name evidence="16" type="ORF">ACJDT4_05385</name>
</gene>
<evidence type="ECO:0000256" key="10">
    <source>
        <dbReference type="ARBA" id="ARBA00022840"/>
    </source>
</evidence>
<dbReference type="Gene3D" id="2.40.30.30">
    <property type="entry name" value="Riboflavin kinase-like"/>
    <property type="match status" value="1"/>
</dbReference>
<dbReference type="EMBL" id="JBJIAA010000004">
    <property type="protein sequence ID" value="MFL0249847.1"/>
    <property type="molecule type" value="Genomic_DNA"/>
</dbReference>
<dbReference type="Proteomes" id="UP001623592">
    <property type="component" value="Unassembled WGS sequence"/>
</dbReference>
<dbReference type="InterPro" id="IPR015864">
    <property type="entry name" value="FAD_synthase"/>
</dbReference>
<proteinExistence type="inferred from homology"/>
<evidence type="ECO:0000256" key="6">
    <source>
        <dbReference type="ARBA" id="ARBA00022695"/>
    </source>
</evidence>
<dbReference type="SUPFAM" id="SSF82114">
    <property type="entry name" value="Riboflavin kinase-like"/>
    <property type="match status" value="1"/>
</dbReference>
<dbReference type="EC" id="2.7.1.26" evidence="14"/>
<reference evidence="16 17" key="1">
    <citation type="submission" date="2024-11" db="EMBL/GenBank/DDBJ databases">
        <authorList>
            <person name="Heng Y.C."/>
            <person name="Lim A.C.H."/>
            <person name="Lee J.K.Y."/>
            <person name="Kittelmann S."/>
        </authorList>
    </citation>
    <scope>NUCLEOTIDE SEQUENCE [LARGE SCALE GENOMIC DNA]</scope>
    <source>
        <strain evidence="16 17">WILCCON 0114</strain>
    </source>
</reference>
<dbReference type="Gene3D" id="3.40.50.620">
    <property type="entry name" value="HUPs"/>
    <property type="match status" value="1"/>
</dbReference>
<evidence type="ECO:0000256" key="7">
    <source>
        <dbReference type="ARBA" id="ARBA00022741"/>
    </source>
</evidence>
<keyword evidence="3 14" id="KW-0285">Flavoprotein</keyword>
<dbReference type="GO" id="GO:0008531">
    <property type="term" value="F:riboflavin kinase activity"/>
    <property type="evidence" value="ECO:0007669"/>
    <property type="project" value="UniProtKB-EC"/>
</dbReference>
<dbReference type="PANTHER" id="PTHR22749:SF6">
    <property type="entry name" value="RIBOFLAVIN KINASE"/>
    <property type="match status" value="1"/>
</dbReference>
<keyword evidence="10 14" id="KW-0067">ATP-binding</keyword>
<evidence type="ECO:0000256" key="14">
    <source>
        <dbReference type="PIRNR" id="PIRNR004491"/>
    </source>
</evidence>
<keyword evidence="11" id="KW-0511">Multifunctional enzyme</keyword>
<comment type="caution">
    <text evidence="16">The sequence shown here is derived from an EMBL/GenBank/DDBJ whole genome shotgun (WGS) entry which is preliminary data.</text>
</comment>
<accession>A0ABW8TDQ5</accession>